<proteinExistence type="predicted"/>
<sequence>MEPFILKLKQVRCTFENFPIKDETFLIDCWICKISFT</sequence>
<dbReference type="EMBL" id="GBRH01233808">
    <property type="protein sequence ID" value="JAD64087.1"/>
    <property type="molecule type" value="Transcribed_RNA"/>
</dbReference>
<dbReference type="AlphaFoldDB" id="A0A0A9BXX0"/>
<protein>
    <submittedName>
        <fullName evidence="1">Uncharacterized protein</fullName>
    </submittedName>
</protein>
<name>A0A0A9BXX0_ARUDO</name>
<organism evidence="1">
    <name type="scientific">Arundo donax</name>
    <name type="common">Giant reed</name>
    <name type="synonym">Donax arundinaceus</name>
    <dbReference type="NCBI Taxonomy" id="35708"/>
    <lineage>
        <taxon>Eukaryota</taxon>
        <taxon>Viridiplantae</taxon>
        <taxon>Streptophyta</taxon>
        <taxon>Embryophyta</taxon>
        <taxon>Tracheophyta</taxon>
        <taxon>Spermatophyta</taxon>
        <taxon>Magnoliopsida</taxon>
        <taxon>Liliopsida</taxon>
        <taxon>Poales</taxon>
        <taxon>Poaceae</taxon>
        <taxon>PACMAD clade</taxon>
        <taxon>Arundinoideae</taxon>
        <taxon>Arundineae</taxon>
        <taxon>Arundo</taxon>
    </lineage>
</organism>
<reference evidence="1" key="1">
    <citation type="submission" date="2014-09" db="EMBL/GenBank/DDBJ databases">
        <authorList>
            <person name="Magalhaes I.L.F."/>
            <person name="Oliveira U."/>
            <person name="Santos F.R."/>
            <person name="Vidigal T.H.D.A."/>
            <person name="Brescovit A.D."/>
            <person name="Santos A.J."/>
        </authorList>
    </citation>
    <scope>NUCLEOTIDE SEQUENCE</scope>
    <source>
        <tissue evidence="1">Shoot tissue taken approximately 20 cm above the soil surface</tissue>
    </source>
</reference>
<reference evidence="1" key="2">
    <citation type="journal article" date="2015" name="Data Brief">
        <title>Shoot transcriptome of the giant reed, Arundo donax.</title>
        <authorList>
            <person name="Barrero R.A."/>
            <person name="Guerrero F.D."/>
            <person name="Moolhuijzen P."/>
            <person name="Goolsby J.A."/>
            <person name="Tidwell J."/>
            <person name="Bellgard S.E."/>
            <person name="Bellgard M.I."/>
        </authorList>
    </citation>
    <scope>NUCLEOTIDE SEQUENCE</scope>
    <source>
        <tissue evidence="1">Shoot tissue taken approximately 20 cm above the soil surface</tissue>
    </source>
</reference>
<accession>A0A0A9BXX0</accession>
<evidence type="ECO:0000313" key="1">
    <source>
        <dbReference type="EMBL" id="JAD64087.1"/>
    </source>
</evidence>